<evidence type="ECO:0000259" key="3">
    <source>
        <dbReference type="PROSITE" id="PS51186"/>
    </source>
</evidence>
<evidence type="ECO:0000256" key="1">
    <source>
        <dbReference type="ARBA" id="ARBA00022679"/>
    </source>
</evidence>
<accession>A0A059FTA3</accession>
<evidence type="ECO:0000313" key="4">
    <source>
        <dbReference type="EMBL" id="KCZ93842.1"/>
    </source>
</evidence>
<dbReference type="PROSITE" id="PS51186">
    <property type="entry name" value="GNAT"/>
    <property type="match status" value="1"/>
</dbReference>
<keyword evidence="2" id="KW-0012">Acyltransferase</keyword>
<organism evidence="4 5">
    <name type="scientific">Hyphomonas johnsonii MHS-2</name>
    <dbReference type="NCBI Taxonomy" id="1280950"/>
    <lineage>
        <taxon>Bacteria</taxon>
        <taxon>Pseudomonadati</taxon>
        <taxon>Pseudomonadota</taxon>
        <taxon>Alphaproteobacteria</taxon>
        <taxon>Hyphomonadales</taxon>
        <taxon>Hyphomonadaceae</taxon>
        <taxon>Hyphomonas</taxon>
    </lineage>
</organism>
<dbReference type="Proteomes" id="UP000025171">
    <property type="component" value="Unassembled WGS sequence"/>
</dbReference>
<dbReference type="Pfam" id="PF00583">
    <property type="entry name" value="Acetyltransf_1"/>
    <property type="match status" value="1"/>
</dbReference>
<dbReference type="Gene3D" id="3.40.630.30">
    <property type="match status" value="1"/>
</dbReference>
<gene>
    <name evidence="4" type="ORF">HJO_00665</name>
</gene>
<dbReference type="InterPro" id="IPR016181">
    <property type="entry name" value="Acyl_CoA_acyltransferase"/>
</dbReference>
<comment type="caution">
    <text evidence="4">The sequence shown here is derived from an EMBL/GenBank/DDBJ whole genome shotgun (WGS) entry which is preliminary data.</text>
</comment>
<dbReference type="eggNOG" id="COG0456">
    <property type="taxonomic scope" value="Bacteria"/>
</dbReference>
<reference evidence="4 5" key="1">
    <citation type="journal article" date="2014" name="Antonie Van Leeuwenhoek">
        <title>Hyphomonas beringensis sp. nov. and Hyphomonas chukchiensis sp. nov., isolated from surface seawater of the Bering Sea and Chukchi Sea.</title>
        <authorList>
            <person name="Li C."/>
            <person name="Lai Q."/>
            <person name="Li G."/>
            <person name="Dong C."/>
            <person name="Wang J."/>
            <person name="Liao Y."/>
            <person name="Shao Z."/>
        </authorList>
    </citation>
    <scope>NUCLEOTIDE SEQUENCE [LARGE SCALE GENOMIC DNA]</scope>
    <source>
        <strain evidence="4 5">MHS-2</strain>
    </source>
</reference>
<evidence type="ECO:0000313" key="5">
    <source>
        <dbReference type="Proteomes" id="UP000025171"/>
    </source>
</evidence>
<dbReference type="PANTHER" id="PTHR43072:SF23">
    <property type="entry name" value="UPF0039 PROTEIN C11D3.02C"/>
    <property type="match status" value="1"/>
</dbReference>
<dbReference type="STRING" id="1280950.HJO_00665"/>
<name>A0A059FTA3_9PROT</name>
<dbReference type="AlphaFoldDB" id="A0A059FTA3"/>
<dbReference type="PANTHER" id="PTHR43072">
    <property type="entry name" value="N-ACETYLTRANSFERASE"/>
    <property type="match status" value="1"/>
</dbReference>
<evidence type="ECO:0000256" key="2">
    <source>
        <dbReference type="ARBA" id="ARBA00023315"/>
    </source>
</evidence>
<sequence length="158" mass="17426">MIHLRDMKIGEYADFIAYFIPDYAEEISANYDEDIGAARARAEREVKADLPLGVDTPGQALLCMVRDGDESDAPVGYLWCKPEAAGKTVFISEFYVLPGHRGKGYAKSALIALEDMFAETGHREARLRVAADNEKAQRLYLAAGYRATGINMRKAFGG</sequence>
<feature type="domain" description="N-acetyltransferase" evidence="3">
    <location>
        <begin position="2"/>
        <end position="158"/>
    </location>
</feature>
<keyword evidence="5" id="KW-1185">Reference proteome</keyword>
<dbReference type="InterPro" id="IPR000182">
    <property type="entry name" value="GNAT_dom"/>
</dbReference>
<dbReference type="CDD" id="cd04301">
    <property type="entry name" value="NAT_SF"/>
    <property type="match status" value="1"/>
</dbReference>
<dbReference type="SUPFAM" id="SSF55729">
    <property type="entry name" value="Acyl-CoA N-acyltransferases (Nat)"/>
    <property type="match status" value="1"/>
</dbReference>
<proteinExistence type="predicted"/>
<protein>
    <submittedName>
        <fullName evidence="4">N-acetyltransferase GCN5</fullName>
    </submittedName>
</protein>
<dbReference type="PATRIC" id="fig|1280950.3.peg.133"/>
<dbReference type="EMBL" id="ARYK01000001">
    <property type="protein sequence ID" value="KCZ93842.1"/>
    <property type="molecule type" value="Genomic_DNA"/>
</dbReference>
<dbReference type="RefSeq" id="WP_035612508.1">
    <property type="nucleotide sequence ID" value="NZ_ARYK01000001.1"/>
</dbReference>
<keyword evidence="1 4" id="KW-0808">Transferase</keyword>
<dbReference type="GO" id="GO:0016747">
    <property type="term" value="F:acyltransferase activity, transferring groups other than amino-acyl groups"/>
    <property type="evidence" value="ECO:0007669"/>
    <property type="project" value="InterPro"/>
</dbReference>